<evidence type="ECO:0000313" key="4">
    <source>
        <dbReference type="Proteomes" id="UP000663880"/>
    </source>
</evidence>
<dbReference type="Proteomes" id="UP000663880">
    <property type="component" value="Unassembled WGS sequence"/>
</dbReference>
<dbReference type="AlphaFoldDB" id="A0A821UT05"/>
<feature type="transmembrane region" description="Helical" evidence="1">
    <location>
        <begin position="175"/>
        <end position="196"/>
    </location>
</feature>
<keyword evidence="4" id="KW-1185">Reference proteome</keyword>
<dbReference type="OrthoDB" id="7477590at2759"/>
<comment type="caution">
    <text evidence="3">The sequence shown here is derived from an EMBL/GenBank/DDBJ whole genome shotgun (WGS) entry which is preliminary data.</text>
</comment>
<evidence type="ECO:0000313" key="3">
    <source>
        <dbReference type="EMBL" id="CAF4895717.1"/>
    </source>
</evidence>
<dbReference type="EMBL" id="CAJOBZ010000033">
    <property type="protein sequence ID" value="CAF4895717.1"/>
    <property type="molecule type" value="Genomic_DNA"/>
</dbReference>
<feature type="signal peptide" evidence="2">
    <location>
        <begin position="1"/>
        <end position="17"/>
    </location>
</feature>
<sequence>MLIQLVWIFVYLSCATTNDENGNYVPDDYNYENWPFHYKAALNALSVIKRDVLPEVQAESSMKSSSVVETESQKITQELKPMVGQTEGGIVNEAPNADIPSPDLNTKPDLITLKKKPEPVKDQVNITKTDIVKSNDTKTSEANVVAQPISKIEDTTATNTTTKDPSMVDINNPGVIKRGLIVFGGLTLLAVAYFIFYRNKHKKFDAANAHGTGDSNQFRYGVLHSDDRRENLELSRIPLTMESDDDEDEDLEIFDLEQNRKSLSYVNLQTNDEDIVLRSSKDESKNNLLLDIEDASGDQLINWSGSGSKSIL</sequence>
<proteinExistence type="predicted"/>
<accession>A0A821UT05</accession>
<keyword evidence="1" id="KW-0472">Membrane</keyword>
<feature type="chain" id="PRO_5032595451" evidence="2">
    <location>
        <begin position="18"/>
        <end position="312"/>
    </location>
</feature>
<name>A0A821UT05_9NEOP</name>
<evidence type="ECO:0000256" key="2">
    <source>
        <dbReference type="SAM" id="SignalP"/>
    </source>
</evidence>
<gene>
    <name evidence="3" type="ORF">PMACD_LOCUS10860</name>
</gene>
<organism evidence="3 4">
    <name type="scientific">Pieris macdunnoughi</name>
    <dbReference type="NCBI Taxonomy" id="345717"/>
    <lineage>
        <taxon>Eukaryota</taxon>
        <taxon>Metazoa</taxon>
        <taxon>Ecdysozoa</taxon>
        <taxon>Arthropoda</taxon>
        <taxon>Hexapoda</taxon>
        <taxon>Insecta</taxon>
        <taxon>Pterygota</taxon>
        <taxon>Neoptera</taxon>
        <taxon>Endopterygota</taxon>
        <taxon>Lepidoptera</taxon>
        <taxon>Glossata</taxon>
        <taxon>Ditrysia</taxon>
        <taxon>Papilionoidea</taxon>
        <taxon>Pieridae</taxon>
        <taxon>Pierinae</taxon>
        <taxon>Pieris</taxon>
    </lineage>
</organism>
<evidence type="ECO:0000256" key="1">
    <source>
        <dbReference type="SAM" id="Phobius"/>
    </source>
</evidence>
<keyword evidence="1" id="KW-0812">Transmembrane</keyword>
<protein>
    <submittedName>
        <fullName evidence="3">Uncharacterized protein</fullName>
    </submittedName>
</protein>
<keyword evidence="1" id="KW-1133">Transmembrane helix</keyword>
<reference evidence="3" key="1">
    <citation type="submission" date="2021-02" db="EMBL/GenBank/DDBJ databases">
        <authorList>
            <person name="Steward A R."/>
        </authorList>
    </citation>
    <scope>NUCLEOTIDE SEQUENCE</scope>
</reference>
<keyword evidence="2" id="KW-0732">Signal</keyword>